<keyword evidence="2" id="KW-0406">Ion transport</keyword>
<dbReference type="GO" id="GO:0051480">
    <property type="term" value="P:regulation of cytosolic calcium ion concentration"/>
    <property type="evidence" value="ECO:0007669"/>
    <property type="project" value="TreeGrafter"/>
</dbReference>
<dbReference type="InterPro" id="IPR002153">
    <property type="entry name" value="TRPC_channel"/>
</dbReference>
<evidence type="ECO:0000256" key="3">
    <source>
        <dbReference type="ARBA" id="ARBA00023303"/>
    </source>
</evidence>
<protein>
    <submittedName>
        <fullName evidence="5">Uncharacterized protein</fullName>
    </submittedName>
</protein>
<name>A0A9W9ZF67_9CNID</name>
<evidence type="ECO:0000256" key="1">
    <source>
        <dbReference type="ARBA" id="ARBA00022448"/>
    </source>
</evidence>
<organism evidence="5 6">
    <name type="scientific">Desmophyllum pertusum</name>
    <dbReference type="NCBI Taxonomy" id="174260"/>
    <lineage>
        <taxon>Eukaryota</taxon>
        <taxon>Metazoa</taxon>
        <taxon>Cnidaria</taxon>
        <taxon>Anthozoa</taxon>
        <taxon>Hexacorallia</taxon>
        <taxon>Scleractinia</taxon>
        <taxon>Caryophylliina</taxon>
        <taxon>Caryophylliidae</taxon>
        <taxon>Desmophyllum</taxon>
    </lineage>
</organism>
<dbReference type="EMBL" id="MU826355">
    <property type="protein sequence ID" value="KAJ7379864.1"/>
    <property type="molecule type" value="Genomic_DNA"/>
</dbReference>
<keyword evidence="4" id="KW-0472">Membrane</keyword>
<keyword evidence="4" id="KW-0812">Transmembrane</keyword>
<dbReference type="GO" id="GO:0005886">
    <property type="term" value="C:plasma membrane"/>
    <property type="evidence" value="ECO:0007669"/>
    <property type="project" value="TreeGrafter"/>
</dbReference>
<keyword evidence="6" id="KW-1185">Reference proteome</keyword>
<evidence type="ECO:0000313" key="5">
    <source>
        <dbReference type="EMBL" id="KAJ7379864.1"/>
    </source>
</evidence>
<dbReference type="PANTHER" id="PTHR10117:SF54">
    <property type="entry name" value="TRANSIENT RECEPTOR POTENTIAL-GAMMA PROTEIN"/>
    <property type="match status" value="1"/>
</dbReference>
<comment type="caution">
    <text evidence="5">The sequence shown here is derived from an EMBL/GenBank/DDBJ whole genome shotgun (WGS) entry which is preliminary data.</text>
</comment>
<keyword evidence="4" id="KW-1133">Transmembrane helix</keyword>
<keyword evidence="1" id="KW-0813">Transport</keyword>
<feature type="transmembrane region" description="Helical" evidence="4">
    <location>
        <begin position="165"/>
        <end position="192"/>
    </location>
</feature>
<proteinExistence type="predicted"/>
<sequence length="266" mass="30482">MYLIYLETPYFKFVRDTLSYILHVVLHYALCLSPSTIAFSGLEWAILVFFIGRCLVECKQIWDILQRIKRRKKNKDDGAQSQWIRLKTLSIYLSDCWNRLDFVSLLVYLIIFTLRLATVIASGSEMNNRALAIAGYFYSFNTLCLTLRVFGSVMEQSRDVGTIQIALFSILTDIRIVFWQFTAAILAFSIAITKVYMVEKSFIANGSDGNDLWIDNFAVNCPVIWLPFSKCSVYNLPLSKLFDADDEPRETLFCACTPIYSPIAPV</sequence>
<feature type="transmembrane region" description="Helical" evidence="4">
    <location>
        <begin position="20"/>
        <end position="38"/>
    </location>
</feature>
<dbReference type="GO" id="GO:0070679">
    <property type="term" value="F:inositol 1,4,5 trisphosphate binding"/>
    <property type="evidence" value="ECO:0007669"/>
    <property type="project" value="TreeGrafter"/>
</dbReference>
<feature type="transmembrane region" description="Helical" evidence="4">
    <location>
        <begin position="102"/>
        <end position="121"/>
    </location>
</feature>
<dbReference type="GO" id="GO:0015279">
    <property type="term" value="F:store-operated calcium channel activity"/>
    <property type="evidence" value="ECO:0007669"/>
    <property type="project" value="TreeGrafter"/>
</dbReference>
<evidence type="ECO:0000313" key="6">
    <source>
        <dbReference type="Proteomes" id="UP001163046"/>
    </source>
</evidence>
<feature type="transmembrane region" description="Helical" evidence="4">
    <location>
        <begin position="133"/>
        <end position="153"/>
    </location>
</feature>
<dbReference type="AlphaFoldDB" id="A0A9W9ZF67"/>
<dbReference type="GO" id="GO:0034703">
    <property type="term" value="C:cation channel complex"/>
    <property type="evidence" value="ECO:0007669"/>
    <property type="project" value="TreeGrafter"/>
</dbReference>
<evidence type="ECO:0000256" key="4">
    <source>
        <dbReference type="SAM" id="Phobius"/>
    </source>
</evidence>
<accession>A0A9W9ZF67</accession>
<evidence type="ECO:0000256" key="2">
    <source>
        <dbReference type="ARBA" id="ARBA00023065"/>
    </source>
</evidence>
<dbReference type="Proteomes" id="UP001163046">
    <property type="component" value="Unassembled WGS sequence"/>
</dbReference>
<reference evidence="5" key="1">
    <citation type="submission" date="2023-01" db="EMBL/GenBank/DDBJ databases">
        <title>Genome assembly of the deep-sea coral Lophelia pertusa.</title>
        <authorList>
            <person name="Herrera S."/>
            <person name="Cordes E."/>
        </authorList>
    </citation>
    <scope>NUCLEOTIDE SEQUENCE</scope>
    <source>
        <strain evidence="5">USNM1676648</strain>
        <tissue evidence="5">Polyp</tissue>
    </source>
</reference>
<dbReference type="PANTHER" id="PTHR10117">
    <property type="entry name" value="TRANSIENT RECEPTOR POTENTIAL CHANNEL"/>
    <property type="match status" value="1"/>
</dbReference>
<keyword evidence="3" id="KW-0407">Ion channel</keyword>
<gene>
    <name evidence="5" type="ORF">OS493_012617</name>
</gene>